<protein>
    <submittedName>
        <fullName evidence="10">Collagen binding domain-containing protein</fullName>
    </submittedName>
</protein>
<dbReference type="InterPro" id="IPR019931">
    <property type="entry name" value="LPXTG_anchor"/>
</dbReference>
<keyword evidence="6" id="KW-0472">Membrane</keyword>
<dbReference type="InterPro" id="IPR038174">
    <property type="entry name" value="Strep_pil_link_sf"/>
</dbReference>
<evidence type="ECO:0000256" key="7">
    <source>
        <dbReference type="SAM" id="SignalP"/>
    </source>
</evidence>
<evidence type="ECO:0000256" key="5">
    <source>
        <dbReference type="SAM" id="MobiDB-lite"/>
    </source>
</evidence>
<feature type="chain" id="PRO_5045613116" evidence="7">
    <location>
        <begin position="33"/>
        <end position="766"/>
    </location>
</feature>
<feature type="compositionally biased region" description="Low complexity" evidence="5">
    <location>
        <begin position="473"/>
        <end position="716"/>
    </location>
</feature>
<comment type="caution">
    <text evidence="10">The sequence shown here is derived from an EMBL/GenBank/DDBJ whole genome shotgun (WGS) entry which is preliminary data.</text>
</comment>
<feature type="domain" description="Gram-positive cocci surface proteins LPxTG" evidence="8">
    <location>
        <begin position="729"/>
        <end position="766"/>
    </location>
</feature>
<keyword evidence="6" id="KW-0812">Transmembrane</keyword>
<dbReference type="Gene3D" id="2.60.40.740">
    <property type="match status" value="1"/>
</dbReference>
<dbReference type="Pfam" id="PF05737">
    <property type="entry name" value="Collagen_bind"/>
    <property type="match status" value="1"/>
</dbReference>
<evidence type="ECO:0000313" key="10">
    <source>
        <dbReference type="EMBL" id="MFC3927932.1"/>
    </source>
</evidence>
<organism evidence="10 11">
    <name type="scientific">Streptococcus caprae</name>
    <dbReference type="NCBI Taxonomy" id="1640501"/>
    <lineage>
        <taxon>Bacteria</taxon>
        <taxon>Bacillati</taxon>
        <taxon>Bacillota</taxon>
        <taxon>Bacilli</taxon>
        <taxon>Lactobacillales</taxon>
        <taxon>Streptococcaceae</taxon>
        <taxon>Streptococcus</taxon>
    </lineage>
</organism>
<proteinExistence type="predicted"/>
<feature type="region of interest" description="Disordered" evidence="5">
    <location>
        <begin position="473"/>
        <end position="740"/>
    </location>
</feature>
<gene>
    <name evidence="10" type="ORF">ACFORF_04835</name>
</gene>
<evidence type="ECO:0000256" key="4">
    <source>
        <dbReference type="ARBA" id="ARBA00023088"/>
    </source>
</evidence>
<evidence type="ECO:0000256" key="1">
    <source>
        <dbReference type="ARBA" id="ARBA00022512"/>
    </source>
</evidence>
<dbReference type="SUPFAM" id="SSF57997">
    <property type="entry name" value="Tropomyosin"/>
    <property type="match status" value="1"/>
</dbReference>
<dbReference type="Proteomes" id="UP001595807">
    <property type="component" value="Unassembled WGS sequence"/>
</dbReference>
<sequence length="766" mass="81569">MKYWKNIIKLFSFLSVVTIVMGNFNSFVPVNASEVTNYSQSTVVTHSKTGTNLSSDTSSTVVNAYETLAVLSTISFPDDQVINSGDTYTMTIPEQFRFPGAIADFEVKTPAGTVVGTAHVNVATTPNTVTVTFTDQFAKVPENRKMVLEFDLIANNNVLNANDVVTTTLGSTPVSFTYGGSVGSPIDQYTFKYSYPDSTDPDTIHWVAIINGVQDPIRNMVIKDSLSAGQTYNQDSMRFLRLAILENDPVDTEGEAGTREVIDNHKSEVVYSDDNTSFTFTDTLNRINTINEKDYGFAYYITYTTHIDRTVAGSLTKFTNTISVAGDNMPERSRTASYTDKSGRGSASSEKSENVVLKATKTVTGDKTTVEAGQFMFDLYDANDLTTPIQTKTNGADGSITFDVIKYSAAGTYNYVIKEKIPSESERLEGYTYATNEVPVTVTVTQEADGVYMGTVAYGETAVFENVYTAPVTTTTSTTSTTTEAPTTSPTTSTTSTTTEAPTTSTTSTTTEATTTSTTTESTTPTTESTTPTTESTTPTTESTTPTTESTTPTTESTTPTTESTTPTTESTTPTTESTTPTTESTTPTTESTTPTTESTTATTESTTPTTESTTPTTESTTATTESTTPTTESTTPTTESTTPTTESTTPTTESTTPTTESTPPTTESTTPTTESTTATTESTTPTTESTTPTTTEVGPSETSSTVDTTSMTSEVPTESATTSSTKKDNGNKRRLPSTGEAAGTGLVVIGLAILGYVVYRLKKKK</sequence>
<name>A0ABV8CV60_9STRE</name>
<feature type="transmembrane region" description="Helical" evidence="6">
    <location>
        <begin position="742"/>
        <end position="760"/>
    </location>
</feature>
<evidence type="ECO:0000259" key="8">
    <source>
        <dbReference type="Pfam" id="PF00746"/>
    </source>
</evidence>
<dbReference type="Pfam" id="PF00746">
    <property type="entry name" value="Gram_pos_anchor"/>
    <property type="match status" value="1"/>
</dbReference>
<keyword evidence="10" id="KW-0176">Collagen</keyword>
<reference evidence="11" key="1">
    <citation type="journal article" date="2019" name="Int. J. Syst. Evol. Microbiol.">
        <title>The Global Catalogue of Microorganisms (GCM) 10K type strain sequencing project: providing services to taxonomists for standard genome sequencing and annotation.</title>
        <authorList>
            <consortium name="The Broad Institute Genomics Platform"/>
            <consortium name="The Broad Institute Genome Sequencing Center for Infectious Disease"/>
            <person name="Wu L."/>
            <person name="Ma J."/>
        </authorList>
    </citation>
    <scope>NUCLEOTIDE SEQUENCE [LARGE SCALE GENOMIC DNA]</scope>
    <source>
        <strain evidence="11">CCUG 67170</strain>
    </source>
</reference>
<keyword evidence="3 7" id="KW-0732">Signal</keyword>
<keyword evidence="6" id="KW-1133">Transmembrane helix</keyword>
<evidence type="ECO:0000256" key="2">
    <source>
        <dbReference type="ARBA" id="ARBA00022525"/>
    </source>
</evidence>
<keyword evidence="2" id="KW-0964">Secreted</keyword>
<evidence type="ECO:0000259" key="9">
    <source>
        <dbReference type="Pfam" id="PF05737"/>
    </source>
</evidence>
<keyword evidence="4" id="KW-0572">Peptidoglycan-anchor</keyword>
<feature type="signal peptide" evidence="7">
    <location>
        <begin position="1"/>
        <end position="32"/>
    </location>
</feature>
<accession>A0ABV8CV60</accession>
<feature type="domain" description="Collagen binding" evidence="9">
    <location>
        <begin position="188"/>
        <end position="332"/>
    </location>
</feature>
<keyword evidence="11" id="KW-1185">Reference proteome</keyword>
<evidence type="ECO:0000256" key="6">
    <source>
        <dbReference type="SAM" id="Phobius"/>
    </source>
</evidence>
<evidence type="ECO:0000313" key="11">
    <source>
        <dbReference type="Proteomes" id="UP001595807"/>
    </source>
</evidence>
<dbReference type="InterPro" id="IPR022464">
    <property type="entry name" value="Strep_pil_isopept_link"/>
</dbReference>
<evidence type="ECO:0000256" key="3">
    <source>
        <dbReference type="ARBA" id="ARBA00022729"/>
    </source>
</evidence>
<feature type="compositionally biased region" description="Polar residues" evidence="5">
    <location>
        <begin position="335"/>
        <end position="349"/>
    </location>
</feature>
<dbReference type="EMBL" id="JBHRZV010000032">
    <property type="protein sequence ID" value="MFC3927932.1"/>
    <property type="molecule type" value="Genomic_DNA"/>
</dbReference>
<dbReference type="RefSeq" id="WP_380426010.1">
    <property type="nucleotide sequence ID" value="NZ_JBHRZV010000032.1"/>
</dbReference>
<dbReference type="InterPro" id="IPR008966">
    <property type="entry name" value="Adhesion_dom_sf"/>
</dbReference>
<dbReference type="NCBIfam" id="TIGR03786">
    <property type="entry name" value="strep_pil_rpt"/>
    <property type="match status" value="1"/>
</dbReference>
<dbReference type="SUPFAM" id="SSF49401">
    <property type="entry name" value="Bacterial adhesins"/>
    <property type="match status" value="2"/>
</dbReference>
<dbReference type="InterPro" id="IPR008456">
    <property type="entry name" value="Collagen-bd_dom"/>
</dbReference>
<feature type="region of interest" description="Disordered" evidence="5">
    <location>
        <begin position="329"/>
        <end position="354"/>
    </location>
</feature>
<dbReference type="Gene3D" id="2.60.40.3050">
    <property type="match status" value="1"/>
</dbReference>
<dbReference type="NCBIfam" id="TIGR01167">
    <property type="entry name" value="LPXTG_anchor"/>
    <property type="match status" value="1"/>
</dbReference>
<keyword evidence="1" id="KW-0134">Cell wall</keyword>